<dbReference type="EMBL" id="CAJZBQ010000054">
    <property type="protein sequence ID" value="CAG9332407.1"/>
    <property type="molecule type" value="Genomic_DNA"/>
</dbReference>
<evidence type="ECO:0000313" key="2">
    <source>
        <dbReference type="Proteomes" id="UP001162131"/>
    </source>
</evidence>
<sequence>MIFSIISLVTTFIFSWFSSEWLCPMSLILSILNLRLFLTCKYTQTIIILLWNYIKTSSKNPIPKHIKIATLTALK</sequence>
<accession>A0AAU9K3G7</accession>
<dbReference type="AlphaFoldDB" id="A0AAU9K3G7"/>
<name>A0AAU9K3G7_9CILI</name>
<comment type="caution">
    <text evidence="1">The sequence shown here is derived from an EMBL/GenBank/DDBJ whole genome shotgun (WGS) entry which is preliminary data.</text>
</comment>
<keyword evidence="2" id="KW-1185">Reference proteome</keyword>
<evidence type="ECO:0008006" key="3">
    <source>
        <dbReference type="Google" id="ProtNLM"/>
    </source>
</evidence>
<dbReference type="Proteomes" id="UP001162131">
    <property type="component" value="Unassembled WGS sequence"/>
</dbReference>
<gene>
    <name evidence="1" type="ORF">BSTOLATCC_MIC55853</name>
</gene>
<evidence type="ECO:0000313" key="1">
    <source>
        <dbReference type="EMBL" id="CAG9332407.1"/>
    </source>
</evidence>
<organism evidence="1 2">
    <name type="scientific">Blepharisma stoltei</name>
    <dbReference type="NCBI Taxonomy" id="1481888"/>
    <lineage>
        <taxon>Eukaryota</taxon>
        <taxon>Sar</taxon>
        <taxon>Alveolata</taxon>
        <taxon>Ciliophora</taxon>
        <taxon>Postciliodesmatophora</taxon>
        <taxon>Heterotrichea</taxon>
        <taxon>Heterotrichida</taxon>
        <taxon>Blepharismidae</taxon>
        <taxon>Blepharisma</taxon>
    </lineage>
</organism>
<protein>
    <recommendedName>
        <fullName evidence="3">ATP synthase F0 subunit 8</fullName>
    </recommendedName>
</protein>
<reference evidence="1" key="1">
    <citation type="submission" date="2021-09" db="EMBL/GenBank/DDBJ databases">
        <authorList>
            <consortium name="AG Swart"/>
            <person name="Singh M."/>
            <person name="Singh A."/>
            <person name="Seah K."/>
            <person name="Emmerich C."/>
        </authorList>
    </citation>
    <scope>NUCLEOTIDE SEQUENCE</scope>
    <source>
        <strain evidence="1">ATCC30299</strain>
    </source>
</reference>
<proteinExistence type="predicted"/>